<organism evidence="1">
    <name type="scientific">marine sediment metagenome</name>
    <dbReference type="NCBI Taxonomy" id="412755"/>
    <lineage>
        <taxon>unclassified sequences</taxon>
        <taxon>metagenomes</taxon>
        <taxon>ecological metagenomes</taxon>
    </lineage>
</organism>
<dbReference type="AlphaFoldDB" id="X0VWA6"/>
<gene>
    <name evidence="1" type="ORF">S01H1_60705</name>
</gene>
<reference evidence="1" key="1">
    <citation type="journal article" date="2014" name="Front. Microbiol.">
        <title>High frequency of phylogenetically diverse reductive dehalogenase-homologous genes in deep subseafloor sedimentary metagenomes.</title>
        <authorList>
            <person name="Kawai M."/>
            <person name="Futagami T."/>
            <person name="Toyoda A."/>
            <person name="Takaki Y."/>
            <person name="Nishi S."/>
            <person name="Hori S."/>
            <person name="Arai W."/>
            <person name="Tsubouchi T."/>
            <person name="Morono Y."/>
            <person name="Uchiyama I."/>
            <person name="Ito T."/>
            <person name="Fujiyama A."/>
            <person name="Inagaki F."/>
            <person name="Takami H."/>
        </authorList>
    </citation>
    <scope>NUCLEOTIDE SEQUENCE</scope>
    <source>
        <strain evidence="1">Expedition CK06-06</strain>
    </source>
</reference>
<sequence>MVLLSATSASAVPLMKVLFRTGDPAPDGGVFGSFYGSANVNSSGVVVVGAEVLNPGSVYGSWTSAGGYLRQGDMGPRGLPLTGVYGPSTINSAGTITYYG</sequence>
<accession>X0VWA6</accession>
<name>X0VWA6_9ZZZZ</name>
<protein>
    <submittedName>
        <fullName evidence="1">Uncharacterized protein</fullName>
    </submittedName>
</protein>
<dbReference type="EMBL" id="BARS01039766">
    <property type="protein sequence ID" value="GAG22699.1"/>
    <property type="molecule type" value="Genomic_DNA"/>
</dbReference>
<evidence type="ECO:0000313" key="1">
    <source>
        <dbReference type="EMBL" id="GAG22699.1"/>
    </source>
</evidence>
<proteinExistence type="predicted"/>
<comment type="caution">
    <text evidence="1">The sequence shown here is derived from an EMBL/GenBank/DDBJ whole genome shotgun (WGS) entry which is preliminary data.</text>
</comment>
<feature type="non-terminal residue" evidence="1">
    <location>
        <position position="100"/>
    </location>
</feature>